<reference evidence="3 4" key="1">
    <citation type="submission" date="2014-04" db="EMBL/GenBank/DDBJ databases">
        <title>Draft genome sequence of Bacillus azotoformans MEV2011, a (co-) denitrifying strain unable to grow in the presence of oxygen.</title>
        <authorList>
            <person name="Nielsen M."/>
            <person name="Schreiber L."/>
            <person name="Finster K."/>
            <person name="Schramm A."/>
        </authorList>
    </citation>
    <scope>NUCLEOTIDE SEQUENCE [LARGE SCALE GENOMIC DNA]</scope>
    <source>
        <strain evidence="3 4">MEV2011</strain>
    </source>
</reference>
<feature type="transmembrane region" description="Helical" evidence="2">
    <location>
        <begin position="43"/>
        <end position="64"/>
    </location>
</feature>
<dbReference type="PATRIC" id="fig|1348973.3.peg.592"/>
<keyword evidence="2" id="KW-0812">Transmembrane</keyword>
<dbReference type="InterPro" id="IPR020210">
    <property type="entry name" value="Uncharacterised_YpbF_TM"/>
</dbReference>
<evidence type="ECO:0000256" key="2">
    <source>
        <dbReference type="SAM" id="Phobius"/>
    </source>
</evidence>
<dbReference type="EMBL" id="JJRY01000001">
    <property type="protein sequence ID" value="KEF40579.1"/>
    <property type="molecule type" value="Genomic_DNA"/>
</dbReference>
<organism evidence="3 4">
    <name type="scientific">Schinkia azotoformans MEV2011</name>
    <dbReference type="NCBI Taxonomy" id="1348973"/>
    <lineage>
        <taxon>Bacteria</taxon>
        <taxon>Bacillati</taxon>
        <taxon>Bacillota</taxon>
        <taxon>Bacilli</taxon>
        <taxon>Bacillales</taxon>
        <taxon>Bacillaceae</taxon>
        <taxon>Calidifontibacillus/Schinkia group</taxon>
        <taxon>Schinkia</taxon>
    </lineage>
</organism>
<feature type="coiled-coil region" evidence="1">
    <location>
        <begin position="98"/>
        <end position="125"/>
    </location>
</feature>
<keyword evidence="2" id="KW-1133">Transmembrane helix</keyword>
<proteinExistence type="predicted"/>
<comment type="caution">
    <text evidence="3">The sequence shown here is derived from an EMBL/GenBank/DDBJ whole genome shotgun (WGS) entry which is preliminary data.</text>
</comment>
<evidence type="ECO:0000256" key="1">
    <source>
        <dbReference type="SAM" id="Coils"/>
    </source>
</evidence>
<dbReference type="OrthoDB" id="2969742at2"/>
<sequence length="156" mass="18847">MHGQWGVKVEYHHFLLDEVGQVIINDLKKLKKKHQKKEAEVKFYKGALVLIAALFLAYVLFFTVLPYRFYYGSMISVLINNVYHYVFVGVLATIHYRLKFLDKKAEKAEKEYNALRSEVIQRTEELWPEGEKRDNRHRFFREMKEKYDINLYYEND</sequence>
<keyword evidence="2" id="KW-0472">Membrane</keyword>
<dbReference type="Proteomes" id="UP000027936">
    <property type="component" value="Unassembled WGS sequence"/>
</dbReference>
<evidence type="ECO:0000313" key="4">
    <source>
        <dbReference type="Proteomes" id="UP000027936"/>
    </source>
</evidence>
<dbReference type="AlphaFoldDB" id="A0A072NSA6"/>
<gene>
    <name evidence="3" type="ORF">M670_00606</name>
</gene>
<feature type="transmembrane region" description="Helical" evidence="2">
    <location>
        <begin position="70"/>
        <end position="94"/>
    </location>
</feature>
<dbReference type="Pfam" id="PF10864">
    <property type="entry name" value="DUF2663"/>
    <property type="match status" value="1"/>
</dbReference>
<accession>A0A072NSA6</accession>
<name>A0A072NSA6_SCHAZ</name>
<dbReference type="GeneID" id="89467790"/>
<keyword evidence="1" id="KW-0175">Coiled coil</keyword>
<dbReference type="RefSeq" id="WP_003331207.1">
    <property type="nucleotide sequence ID" value="NZ_JJRY01000001.1"/>
</dbReference>
<evidence type="ECO:0000313" key="3">
    <source>
        <dbReference type="EMBL" id="KEF40579.1"/>
    </source>
</evidence>
<protein>
    <submittedName>
        <fullName evidence="3">Uncharacterized protein</fullName>
    </submittedName>
</protein>